<dbReference type="SMART" id="SM00842">
    <property type="entry name" value="FtsA"/>
    <property type="match status" value="1"/>
</dbReference>
<dbReference type="Pfam" id="PF14450">
    <property type="entry name" value="FtsA"/>
    <property type="match status" value="1"/>
</dbReference>
<dbReference type="HAMAP" id="MF_02033">
    <property type="entry name" value="FtsA"/>
    <property type="match status" value="1"/>
</dbReference>
<dbReference type="Gene3D" id="3.30.1490.110">
    <property type="match status" value="1"/>
</dbReference>
<dbReference type="InterPro" id="IPR003494">
    <property type="entry name" value="SHS2_FtsA"/>
</dbReference>
<dbReference type="Gene3D" id="3.30.420.40">
    <property type="match status" value="2"/>
</dbReference>
<dbReference type="GO" id="GO:0009898">
    <property type="term" value="C:cytoplasmic side of plasma membrane"/>
    <property type="evidence" value="ECO:0007669"/>
    <property type="project" value="UniProtKB-UniRule"/>
</dbReference>
<evidence type="ECO:0000256" key="4">
    <source>
        <dbReference type="ARBA" id="ARBA00023306"/>
    </source>
</evidence>
<evidence type="ECO:0000313" key="8">
    <source>
        <dbReference type="EMBL" id="PRR86466.1"/>
    </source>
</evidence>
<evidence type="ECO:0000256" key="3">
    <source>
        <dbReference type="ARBA" id="ARBA00023136"/>
    </source>
</evidence>
<gene>
    <name evidence="8" type="primary">ftsA_1</name>
    <name evidence="5" type="synonym">ftsA</name>
    <name evidence="8" type="ORF">CLLU_05640</name>
</gene>
<dbReference type="Pfam" id="PF02491">
    <property type="entry name" value="SHS2_FTSA"/>
    <property type="match status" value="1"/>
</dbReference>
<accession>A0A2T0BRG8</accession>
<evidence type="ECO:0000256" key="6">
    <source>
        <dbReference type="PIRNR" id="PIRNR003101"/>
    </source>
</evidence>
<dbReference type="SUPFAM" id="SSF53067">
    <property type="entry name" value="Actin-like ATPase domain"/>
    <property type="match status" value="2"/>
</dbReference>
<proteinExistence type="inferred from homology"/>
<organism evidence="8 9">
    <name type="scientific">Clostridium luticellarii</name>
    <dbReference type="NCBI Taxonomy" id="1691940"/>
    <lineage>
        <taxon>Bacteria</taxon>
        <taxon>Bacillati</taxon>
        <taxon>Bacillota</taxon>
        <taxon>Clostridia</taxon>
        <taxon>Eubacteriales</taxon>
        <taxon>Clostridiaceae</taxon>
        <taxon>Clostridium</taxon>
    </lineage>
</organism>
<comment type="subcellular location">
    <subcellularLocation>
        <location evidence="5">Cell membrane</location>
        <topology evidence="5">Peripheral membrane protein</topology>
        <orientation evidence="5">Cytoplasmic side</orientation>
    </subcellularLocation>
    <text evidence="5">Localizes to the Z ring in an FtsZ-dependent manner. Targeted to the membrane through a conserved C-terminal amphipathic helix.</text>
</comment>
<comment type="caution">
    <text evidence="8">The sequence shown here is derived from an EMBL/GenBank/DDBJ whole genome shotgun (WGS) entry which is preliminary data.</text>
</comment>
<feature type="domain" description="SHS2" evidence="7">
    <location>
        <begin position="5"/>
        <end position="193"/>
    </location>
</feature>
<evidence type="ECO:0000313" key="9">
    <source>
        <dbReference type="Proteomes" id="UP000237798"/>
    </source>
</evidence>
<sequence length="424" mass="46511">MNEYIIGIDIGSSNICAAAGKVDKHAEMQIMGITSSSCSGVKRGIVVDIDNTSESIKKCISSLERMVDTKVTEAYISLPGGISELILNKGVVAVSSEDREIRKNDVKRVLKASKIITIPNDKEIIGVIPQQYIIDGYDKIKDPVGMSGLRLEVDAQIILAQSTVVNNIFKSVNKAGIRVRGVVFGPIAVSGVVLKEEEIQRGVVLVDAGSESINIYIYEGGHLRNISTLPLGGNIITSDIAVCLKIPVSEAEKLKIKYANIGMDSHKDDFKIDINANYNNKVKVSYNMLNEIIEARVEEIFSLIDKEIRISEYYDKLSGVVMVGGGMALINGVEKIGKNILGKLVRTGIPKYIGASSPLYATAVGVVRDVSDSMKLKNSMDMDLSKDDDLPDYKKIIEDEDEKEKEDKGNRFISKIKDFFTDFF</sequence>
<evidence type="ECO:0000259" key="7">
    <source>
        <dbReference type="SMART" id="SM00842"/>
    </source>
</evidence>
<dbReference type="PANTHER" id="PTHR32432">
    <property type="entry name" value="CELL DIVISION PROTEIN FTSA-RELATED"/>
    <property type="match status" value="1"/>
</dbReference>
<keyword evidence="1 5" id="KW-1003">Cell membrane</keyword>
<comment type="function">
    <text evidence="5 6">Cell division protein that is involved in the assembly of the Z ring. May serve as a membrane anchor for the Z ring.</text>
</comment>
<comment type="subunit">
    <text evidence="5">Self-interacts. Interacts with FtsZ.</text>
</comment>
<dbReference type="EMBL" id="PVXP01000004">
    <property type="protein sequence ID" value="PRR86466.1"/>
    <property type="molecule type" value="Genomic_DNA"/>
</dbReference>
<reference evidence="8 9" key="1">
    <citation type="submission" date="2018-03" db="EMBL/GenBank/DDBJ databases">
        <title>Genome sequence of Clostridium luticellarii DSM 29923.</title>
        <authorList>
            <person name="Poehlein A."/>
            <person name="Daniel R."/>
        </authorList>
    </citation>
    <scope>NUCLEOTIDE SEQUENCE [LARGE SCALE GENOMIC DNA]</scope>
    <source>
        <strain evidence="8 9">DSM 29923</strain>
    </source>
</reference>
<keyword evidence="2 5" id="KW-0132">Cell division</keyword>
<evidence type="ECO:0000256" key="5">
    <source>
        <dbReference type="HAMAP-Rule" id="MF_02033"/>
    </source>
</evidence>
<dbReference type="InterPro" id="IPR043129">
    <property type="entry name" value="ATPase_NBD"/>
</dbReference>
<evidence type="ECO:0000256" key="1">
    <source>
        <dbReference type="ARBA" id="ARBA00022475"/>
    </source>
</evidence>
<name>A0A2T0BRG8_9CLOT</name>
<dbReference type="InterPro" id="IPR020823">
    <property type="entry name" value="Cell_div_FtsA"/>
</dbReference>
<dbReference type="InterPro" id="IPR050696">
    <property type="entry name" value="FtsA/MreB"/>
</dbReference>
<dbReference type="AlphaFoldDB" id="A0A2T0BRG8"/>
<evidence type="ECO:0000256" key="2">
    <source>
        <dbReference type="ARBA" id="ARBA00022618"/>
    </source>
</evidence>
<dbReference type="PIRSF" id="PIRSF003101">
    <property type="entry name" value="FtsA"/>
    <property type="match status" value="1"/>
</dbReference>
<dbReference type="Proteomes" id="UP000237798">
    <property type="component" value="Unassembled WGS sequence"/>
</dbReference>
<protein>
    <recommendedName>
        <fullName evidence="5 6">Cell division protein FtsA</fullName>
    </recommendedName>
</protein>
<dbReference type="PANTHER" id="PTHR32432:SF4">
    <property type="entry name" value="CELL DIVISION PROTEIN FTSA"/>
    <property type="match status" value="1"/>
</dbReference>
<keyword evidence="9" id="KW-1185">Reference proteome</keyword>
<keyword evidence="4 5" id="KW-0131">Cell cycle</keyword>
<keyword evidence="3 5" id="KW-0472">Membrane</keyword>
<dbReference type="RefSeq" id="WP_106008067.1">
    <property type="nucleotide sequence ID" value="NZ_JALCPJ010000001.1"/>
</dbReference>
<comment type="similarity">
    <text evidence="5 6">Belongs to the FtsA/MreB family.</text>
</comment>
<dbReference type="GO" id="GO:0032153">
    <property type="term" value="C:cell division site"/>
    <property type="evidence" value="ECO:0007669"/>
    <property type="project" value="UniProtKB-UniRule"/>
</dbReference>
<dbReference type="OrthoDB" id="9768127at2"/>
<dbReference type="CDD" id="cd24048">
    <property type="entry name" value="ASKHA_NBD_FtsA"/>
    <property type="match status" value="1"/>
</dbReference>
<dbReference type="GO" id="GO:0043093">
    <property type="term" value="P:FtsZ-dependent cytokinesis"/>
    <property type="evidence" value="ECO:0007669"/>
    <property type="project" value="UniProtKB-UniRule"/>
</dbReference>
<dbReference type="NCBIfam" id="TIGR01174">
    <property type="entry name" value="ftsA"/>
    <property type="match status" value="1"/>
</dbReference>